<keyword evidence="2" id="KW-1185">Reference proteome</keyword>
<organism evidence="1 2">
    <name type="scientific">Rhodopila globiformis</name>
    <name type="common">Rhodopseudomonas globiformis</name>
    <dbReference type="NCBI Taxonomy" id="1071"/>
    <lineage>
        <taxon>Bacteria</taxon>
        <taxon>Pseudomonadati</taxon>
        <taxon>Pseudomonadota</taxon>
        <taxon>Alphaproteobacteria</taxon>
        <taxon>Acetobacterales</taxon>
        <taxon>Acetobacteraceae</taxon>
        <taxon>Rhodopila</taxon>
    </lineage>
</organism>
<dbReference type="RefSeq" id="WP_104517394.1">
    <property type="nucleotide sequence ID" value="NZ_NHRY01000045.1"/>
</dbReference>
<dbReference type="OrthoDB" id="9791366at2"/>
<dbReference type="Proteomes" id="UP000239724">
    <property type="component" value="Unassembled WGS sequence"/>
</dbReference>
<evidence type="ECO:0000313" key="1">
    <source>
        <dbReference type="EMBL" id="PPQ37783.1"/>
    </source>
</evidence>
<name>A0A2S6NMU3_RHOGL</name>
<accession>A0A2S6NMU3</accession>
<reference evidence="1 2" key="1">
    <citation type="journal article" date="2018" name="Arch. Microbiol.">
        <title>New insights into the metabolic potential of the phototrophic purple bacterium Rhodopila globiformis DSM 161(T) from its draft genome sequence and evidence for a vanadium-dependent nitrogenase.</title>
        <authorList>
            <person name="Imhoff J.F."/>
            <person name="Rahn T."/>
            <person name="Kunzel S."/>
            <person name="Neulinger S.C."/>
        </authorList>
    </citation>
    <scope>NUCLEOTIDE SEQUENCE [LARGE SCALE GENOMIC DNA]</scope>
    <source>
        <strain evidence="1 2">DSM 161</strain>
    </source>
</reference>
<dbReference type="EMBL" id="NHRY01000045">
    <property type="protein sequence ID" value="PPQ37783.1"/>
    <property type="molecule type" value="Genomic_DNA"/>
</dbReference>
<evidence type="ECO:0008006" key="3">
    <source>
        <dbReference type="Google" id="ProtNLM"/>
    </source>
</evidence>
<comment type="caution">
    <text evidence="1">The sequence shown here is derived from an EMBL/GenBank/DDBJ whole genome shotgun (WGS) entry which is preliminary data.</text>
</comment>
<dbReference type="Gene3D" id="3.40.50.1820">
    <property type="entry name" value="alpha/beta hydrolase"/>
    <property type="match status" value="1"/>
</dbReference>
<proteinExistence type="predicted"/>
<gene>
    <name evidence="1" type="ORF">CCS01_03170</name>
</gene>
<dbReference type="AlphaFoldDB" id="A0A2S6NMU3"/>
<dbReference type="InterPro" id="IPR029058">
    <property type="entry name" value="AB_hydrolase_fold"/>
</dbReference>
<evidence type="ECO:0000313" key="2">
    <source>
        <dbReference type="Proteomes" id="UP000239724"/>
    </source>
</evidence>
<protein>
    <recommendedName>
        <fullName evidence="3">AB hydrolase-1 domain-containing protein</fullName>
    </recommendedName>
</protein>
<dbReference type="SUPFAM" id="SSF53474">
    <property type="entry name" value="alpha/beta-Hydrolases"/>
    <property type="match status" value="1"/>
</dbReference>
<sequence length="83" mass="9143">MRSRIAGPMRGQDPMDMDMWPLWDRIRVPRMVIRGETGDMPIGETGARMEASGARMFVVPETGHDPAPLDPARIAAIHAFLAG</sequence>